<reference evidence="1 2" key="1">
    <citation type="submission" date="2018-05" db="EMBL/GenBank/DDBJ databases">
        <title>Genomic Encyclopedia of Type Strains, Phase IV (KMG-IV): sequencing the most valuable type-strain genomes for metagenomic binning, comparative biology and taxonomic classification.</title>
        <authorList>
            <person name="Goeker M."/>
        </authorList>
    </citation>
    <scope>NUCLEOTIDE SEQUENCE [LARGE SCALE GENOMIC DNA]</scope>
    <source>
        <strain evidence="1 2">DSM 24906</strain>
    </source>
</reference>
<dbReference type="Gene3D" id="2.120.10.30">
    <property type="entry name" value="TolB, C-terminal domain"/>
    <property type="match status" value="1"/>
</dbReference>
<evidence type="ECO:0008006" key="3">
    <source>
        <dbReference type="Google" id="ProtNLM"/>
    </source>
</evidence>
<organism evidence="1 2">
    <name type="scientific">Oceanotoga teriensis</name>
    <dbReference type="NCBI Taxonomy" id="515440"/>
    <lineage>
        <taxon>Bacteria</taxon>
        <taxon>Thermotogati</taxon>
        <taxon>Thermotogota</taxon>
        <taxon>Thermotogae</taxon>
        <taxon>Petrotogales</taxon>
        <taxon>Petrotogaceae</taxon>
        <taxon>Oceanotoga</taxon>
    </lineage>
</organism>
<accession>A0AA45C7P7</accession>
<dbReference type="EMBL" id="QGGI01000004">
    <property type="protein sequence ID" value="PWJ95617.1"/>
    <property type="molecule type" value="Genomic_DNA"/>
</dbReference>
<gene>
    <name evidence="1" type="ORF">C7380_10431</name>
</gene>
<dbReference type="InterPro" id="IPR011042">
    <property type="entry name" value="6-blade_b-propeller_TolB-like"/>
</dbReference>
<dbReference type="SUPFAM" id="SSF82171">
    <property type="entry name" value="DPP6 N-terminal domain-like"/>
    <property type="match status" value="1"/>
</dbReference>
<proteinExistence type="predicted"/>
<name>A0AA45C7P7_9BACT</name>
<keyword evidence="2" id="KW-1185">Reference proteome</keyword>
<comment type="caution">
    <text evidence="1">The sequence shown here is derived from an EMBL/GenBank/DDBJ whole genome shotgun (WGS) entry which is preliminary data.</text>
</comment>
<evidence type="ECO:0000313" key="2">
    <source>
        <dbReference type="Proteomes" id="UP000245921"/>
    </source>
</evidence>
<protein>
    <recommendedName>
        <fullName evidence="3">WD40 repeat protein</fullName>
    </recommendedName>
</protein>
<dbReference type="RefSeq" id="WP_109604156.1">
    <property type="nucleotide sequence ID" value="NZ_QGGI01000004.1"/>
</dbReference>
<dbReference type="Proteomes" id="UP000245921">
    <property type="component" value="Unassembled WGS sequence"/>
</dbReference>
<evidence type="ECO:0000313" key="1">
    <source>
        <dbReference type="EMBL" id="PWJ95617.1"/>
    </source>
</evidence>
<sequence length="308" mass="36340">MKKLFSIFLLILIGLIGFSQLEVRSINISTKGAERMPFMFEDELYFVDQNHDIRVSKYINGQFSMPRKIKGDINTEQNELYPNVLLLEGKKIMYFTRYTPVTDYDVYKAEYNENTEEWINVSKVEELSTSEQEWGISVSPDHKKAFVTTKGIYNNLSNVGGRDIWMFEFKNGKWINPINLKEINTSFDEWDVFYYLDKNELYFSSKRDDSFGGYDIYSYSLNTKKINHLDRNINSDKDERSFFRNKDLMIFTGKSRDDGQGGYDLFIHNINPEEIHIEKTEEKISSNINYEYFIFAGLSLYLILKNII</sequence>
<dbReference type="AlphaFoldDB" id="A0AA45C7P7"/>